<organism evidence="2 3">
    <name type="scientific">Phyllosticta capitalensis</name>
    <dbReference type="NCBI Taxonomy" id="121624"/>
    <lineage>
        <taxon>Eukaryota</taxon>
        <taxon>Fungi</taxon>
        <taxon>Dikarya</taxon>
        <taxon>Ascomycota</taxon>
        <taxon>Pezizomycotina</taxon>
        <taxon>Dothideomycetes</taxon>
        <taxon>Dothideomycetes incertae sedis</taxon>
        <taxon>Botryosphaeriales</taxon>
        <taxon>Phyllostictaceae</taxon>
        <taxon>Phyllosticta</taxon>
    </lineage>
</organism>
<evidence type="ECO:0000313" key="2">
    <source>
        <dbReference type="EMBL" id="KAK8232057.1"/>
    </source>
</evidence>
<feature type="compositionally biased region" description="Basic and acidic residues" evidence="1">
    <location>
        <begin position="39"/>
        <end position="50"/>
    </location>
</feature>
<feature type="compositionally biased region" description="Basic and acidic residues" evidence="1">
    <location>
        <begin position="167"/>
        <end position="177"/>
    </location>
</feature>
<evidence type="ECO:0000313" key="3">
    <source>
        <dbReference type="Proteomes" id="UP001492380"/>
    </source>
</evidence>
<dbReference type="Proteomes" id="UP001492380">
    <property type="component" value="Unassembled WGS sequence"/>
</dbReference>
<protein>
    <submittedName>
        <fullName evidence="2">Uncharacterized protein</fullName>
    </submittedName>
</protein>
<proteinExistence type="predicted"/>
<accession>A0ABR1YKJ8</accession>
<feature type="region of interest" description="Disordered" evidence="1">
    <location>
        <begin position="140"/>
        <end position="199"/>
    </location>
</feature>
<name>A0ABR1YKJ8_9PEZI</name>
<gene>
    <name evidence="2" type="ORF">HDK90DRAFT_526248</name>
</gene>
<comment type="caution">
    <text evidence="2">The sequence shown here is derived from an EMBL/GenBank/DDBJ whole genome shotgun (WGS) entry which is preliminary data.</text>
</comment>
<feature type="compositionally biased region" description="Polar residues" evidence="1">
    <location>
        <begin position="71"/>
        <end position="86"/>
    </location>
</feature>
<sequence>MFSPVATKTLRRSVATEITRTIESNDEGLNGAKNFAGDEGGKPKPFRGDEDAFEASGTKDAHNPSRAHFSVPSNQTDANTTNSTKRFPSPVVHQKYIPISHRKKKCLDRRLAVDEAILDEELKMDLATFIANTRAARLRAGSGKRKGTETGKKGQARVDATGGRGTLRLEDDVHSSDKTGGGKGEDGEVEGEYWRLSCE</sequence>
<reference evidence="2 3" key="1">
    <citation type="submission" date="2024-04" db="EMBL/GenBank/DDBJ databases">
        <title>Phyllosticta paracitricarpa is synonymous to the EU quarantine fungus P. citricarpa based on phylogenomic analyses.</title>
        <authorList>
            <consortium name="Lawrence Berkeley National Laboratory"/>
            <person name="Van Ingen-Buijs V.A."/>
            <person name="Van Westerhoven A.C."/>
            <person name="Haridas S."/>
            <person name="Skiadas P."/>
            <person name="Martin F."/>
            <person name="Groenewald J.Z."/>
            <person name="Crous P.W."/>
            <person name="Seidl M.F."/>
        </authorList>
    </citation>
    <scope>NUCLEOTIDE SEQUENCE [LARGE SCALE GENOMIC DNA]</scope>
    <source>
        <strain evidence="2 3">CBS 123374</strain>
    </source>
</reference>
<feature type="region of interest" description="Disordered" evidence="1">
    <location>
        <begin position="21"/>
        <end position="88"/>
    </location>
</feature>
<keyword evidence="3" id="KW-1185">Reference proteome</keyword>
<evidence type="ECO:0000256" key="1">
    <source>
        <dbReference type="SAM" id="MobiDB-lite"/>
    </source>
</evidence>
<dbReference type="EMBL" id="JBBWRZ010000007">
    <property type="protein sequence ID" value="KAK8232057.1"/>
    <property type="molecule type" value="Genomic_DNA"/>
</dbReference>